<feature type="non-terminal residue" evidence="1">
    <location>
        <position position="1"/>
    </location>
</feature>
<evidence type="ECO:0000313" key="1">
    <source>
        <dbReference type="EMBL" id="OMP10493.1"/>
    </source>
</evidence>
<dbReference type="EMBL" id="AWWV01002395">
    <property type="protein sequence ID" value="OMP10493.1"/>
    <property type="molecule type" value="Genomic_DNA"/>
</dbReference>
<dbReference type="Gramene" id="OMP10493">
    <property type="protein sequence ID" value="OMP10493"/>
    <property type="gene ID" value="CCACVL1_00936"/>
</dbReference>
<sequence length="24" mass="2806">VTFYTIVRPTSNRMQALKDFSISM</sequence>
<evidence type="ECO:0000313" key="2">
    <source>
        <dbReference type="Proteomes" id="UP000188268"/>
    </source>
</evidence>
<dbReference type="AlphaFoldDB" id="A0A1R3KTS4"/>
<proteinExistence type="predicted"/>
<organism evidence="1 2">
    <name type="scientific">Corchorus capsularis</name>
    <name type="common">Jute</name>
    <dbReference type="NCBI Taxonomy" id="210143"/>
    <lineage>
        <taxon>Eukaryota</taxon>
        <taxon>Viridiplantae</taxon>
        <taxon>Streptophyta</taxon>
        <taxon>Embryophyta</taxon>
        <taxon>Tracheophyta</taxon>
        <taxon>Spermatophyta</taxon>
        <taxon>Magnoliopsida</taxon>
        <taxon>eudicotyledons</taxon>
        <taxon>Gunneridae</taxon>
        <taxon>Pentapetalae</taxon>
        <taxon>rosids</taxon>
        <taxon>malvids</taxon>
        <taxon>Malvales</taxon>
        <taxon>Malvaceae</taxon>
        <taxon>Grewioideae</taxon>
        <taxon>Apeibeae</taxon>
        <taxon>Corchorus</taxon>
    </lineage>
</organism>
<comment type="caution">
    <text evidence="1">The sequence shown here is derived from an EMBL/GenBank/DDBJ whole genome shotgun (WGS) entry which is preliminary data.</text>
</comment>
<dbReference type="Proteomes" id="UP000188268">
    <property type="component" value="Unassembled WGS sequence"/>
</dbReference>
<accession>A0A1R3KTS4</accession>
<name>A0A1R3KTS4_COCAP</name>
<keyword evidence="2" id="KW-1185">Reference proteome</keyword>
<gene>
    <name evidence="1" type="ORF">CCACVL1_00936</name>
</gene>
<reference evidence="1 2" key="1">
    <citation type="submission" date="2013-09" db="EMBL/GenBank/DDBJ databases">
        <title>Corchorus capsularis genome sequencing.</title>
        <authorList>
            <person name="Alam M."/>
            <person name="Haque M.S."/>
            <person name="Islam M.S."/>
            <person name="Emdad E.M."/>
            <person name="Islam M.M."/>
            <person name="Ahmed B."/>
            <person name="Halim A."/>
            <person name="Hossen Q.M.M."/>
            <person name="Hossain M.Z."/>
            <person name="Ahmed R."/>
            <person name="Khan M.M."/>
            <person name="Islam R."/>
            <person name="Rashid M.M."/>
            <person name="Khan S.A."/>
            <person name="Rahman M.S."/>
            <person name="Alam M."/>
        </authorList>
    </citation>
    <scope>NUCLEOTIDE SEQUENCE [LARGE SCALE GENOMIC DNA]</scope>
    <source>
        <strain evidence="2">cv. CVL-1</strain>
        <tissue evidence="1">Whole seedling</tissue>
    </source>
</reference>
<protein>
    <submittedName>
        <fullName evidence="1">Uncharacterized protein</fullName>
    </submittedName>
</protein>